<dbReference type="Proteomes" id="UP001157502">
    <property type="component" value="Chromosome 1"/>
</dbReference>
<dbReference type="EMBL" id="CM055728">
    <property type="protein sequence ID" value="KAJ8016891.1"/>
    <property type="molecule type" value="Genomic_DNA"/>
</dbReference>
<gene>
    <name evidence="1" type="ORF">DPEC_G00012050</name>
</gene>
<reference evidence="1" key="1">
    <citation type="submission" date="2021-05" db="EMBL/GenBank/DDBJ databases">
        <authorList>
            <person name="Pan Q."/>
            <person name="Jouanno E."/>
            <person name="Zahm M."/>
            <person name="Klopp C."/>
            <person name="Cabau C."/>
            <person name="Louis A."/>
            <person name="Berthelot C."/>
            <person name="Parey E."/>
            <person name="Roest Crollius H."/>
            <person name="Montfort J."/>
            <person name="Robinson-Rechavi M."/>
            <person name="Bouchez O."/>
            <person name="Lampietro C."/>
            <person name="Lopez Roques C."/>
            <person name="Donnadieu C."/>
            <person name="Postlethwait J."/>
            <person name="Bobe J."/>
            <person name="Dillon D."/>
            <person name="Chandos A."/>
            <person name="von Hippel F."/>
            <person name="Guiguen Y."/>
        </authorList>
    </citation>
    <scope>NUCLEOTIDE SEQUENCE</scope>
    <source>
        <strain evidence="1">YG-Jan2019</strain>
    </source>
</reference>
<organism evidence="1 2">
    <name type="scientific">Dallia pectoralis</name>
    <name type="common">Alaska blackfish</name>
    <dbReference type="NCBI Taxonomy" id="75939"/>
    <lineage>
        <taxon>Eukaryota</taxon>
        <taxon>Metazoa</taxon>
        <taxon>Chordata</taxon>
        <taxon>Craniata</taxon>
        <taxon>Vertebrata</taxon>
        <taxon>Euteleostomi</taxon>
        <taxon>Actinopterygii</taxon>
        <taxon>Neopterygii</taxon>
        <taxon>Teleostei</taxon>
        <taxon>Protacanthopterygii</taxon>
        <taxon>Esociformes</taxon>
        <taxon>Umbridae</taxon>
        <taxon>Dallia</taxon>
    </lineage>
</organism>
<evidence type="ECO:0000313" key="2">
    <source>
        <dbReference type="Proteomes" id="UP001157502"/>
    </source>
</evidence>
<name>A0ACC2HLV9_DALPE</name>
<evidence type="ECO:0000313" key="1">
    <source>
        <dbReference type="EMBL" id="KAJ8016891.1"/>
    </source>
</evidence>
<proteinExistence type="predicted"/>
<accession>A0ACC2HLV9</accession>
<protein>
    <submittedName>
        <fullName evidence="1">Uncharacterized protein</fullName>
    </submittedName>
</protein>
<keyword evidence="2" id="KW-1185">Reference proteome</keyword>
<comment type="caution">
    <text evidence="1">The sequence shown here is derived from an EMBL/GenBank/DDBJ whole genome shotgun (WGS) entry which is preliminary data.</text>
</comment>
<sequence>MRRPVKDSAPLEESVRQLDGNDCTSCASIPPPPPLPGLLLHSCSLNSSSTVPPTTSSSSNQSLHFSFTPTSSTLTTSYDSCSSSSRHWLLCSGHYRQTGRMGSNGPFNWCLNPNHCKVLNQSIILPLKRIQSVRDTGSD</sequence>